<dbReference type="GO" id="GO:0005694">
    <property type="term" value="C:chromosome"/>
    <property type="evidence" value="ECO:0007669"/>
    <property type="project" value="TreeGrafter"/>
</dbReference>
<dbReference type="EMBL" id="BMJS01000004">
    <property type="protein sequence ID" value="GGF92106.1"/>
    <property type="molecule type" value="Genomic_DNA"/>
</dbReference>
<dbReference type="Gene3D" id="1.10.10.2830">
    <property type="match status" value="1"/>
</dbReference>
<dbReference type="InterPro" id="IPR050336">
    <property type="entry name" value="Chromosome_partition/occlusion"/>
</dbReference>
<protein>
    <recommendedName>
        <fullName evidence="2">ParB-like N-terminal domain-containing protein</fullName>
    </recommendedName>
</protein>
<evidence type="ECO:0000256" key="1">
    <source>
        <dbReference type="ARBA" id="ARBA00006295"/>
    </source>
</evidence>
<dbReference type="CDD" id="cd16405">
    <property type="entry name" value="RepB_like_N"/>
    <property type="match status" value="1"/>
</dbReference>
<keyword evidence="4" id="KW-1185">Reference proteome</keyword>
<accession>A0A8J2Z368</accession>
<dbReference type="GO" id="GO:0007059">
    <property type="term" value="P:chromosome segregation"/>
    <property type="evidence" value="ECO:0007669"/>
    <property type="project" value="TreeGrafter"/>
</dbReference>
<feature type="domain" description="ParB-like N-terminal" evidence="2">
    <location>
        <begin position="46"/>
        <end position="147"/>
    </location>
</feature>
<name>A0A8J2Z368_9GAMM</name>
<sequence>MGDIGVKMKKQFKSMLNDDETVKDNFDISNAMNEAQKSIGFVDNVMSLNPDEIANWEFRDRKEFELGDIDGLAESIKLKGQAQPIIVVKTDNTFKPKEINASTGIKYIVIAGYRRWLACKKHGLKIDAIIKRLNFTEAVTILEGENEKESVSDYSKGMFYSAVIQSEKITKDELRKKLGLQPAYFSNLLAFSAIPDTVWEAIGDASKVSSRTAALLRSYINKDIKYENIIISIADKIRSGIGEKRITGLIESIGETKRNSKATPKAIYIDGNKAFSIDSAGVKINKAFFKDNNDMSKCLLEIENIIKSKMEEYK</sequence>
<dbReference type="PANTHER" id="PTHR33375">
    <property type="entry name" value="CHROMOSOME-PARTITIONING PROTEIN PARB-RELATED"/>
    <property type="match status" value="1"/>
</dbReference>
<dbReference type="NCBIfam" id="TIGR00180">
    <property type="entry name" value="parB_part"/>
    <property type="match status" value="1"/>
</dbReference>
<dbReference type="Gene3D" id="3.90.1530.30">
    <property type="match status" value="1"/>
</dbReference>
<dbReference type="Pfam" id="PF02195">
    <property type="entry name" value="ParB_N"/>
    <property type="match status" value="1"/>
</dbReference>
<dbReference type="InterPro" id="IPR003115">
    <property type="entry name" value="ParB_N"/>
</dbReference>
<dbReference type="Proteomes" id="UP000636949">
    <property type="component" value="Unassembled WGS sequence"/>
</dbReference>
<organism evidence="3 4">
    <name type="scientific">Cysteiniphilum litorale</name>
    <dbReference type="NCBI Taxonomy" id="2056700"/>
    <lineage>
        <taxon>Bacteria</taxon>
        <taxon>Pseudomonadati</taxon>
        <taxon>Pseudomonadota</taxon>
        <taxon>Gammaproteobacteria</taxon>
        <taxon>Thiotrichales</taxon>
        <taxon>Fastidiosibacteraceae</taxon>
        <taxon>Cysteiniphilum</taxon>
    </lineage>
</organism>
<dbReference type="InterPro" id="IPR036086">
    <property type="entry name" value="ParB/Sulfiredoxin_sf"/>
</dbReference>
<evidence type="ECO:0000313" key="3">
    <source>
        <dbReference type="EMBL" id="GGF92106.1"/>
    </source>
</evidence>
<dbReference type="PANTHER" id="PTHR33375:SF1">
    <property type="entry name" value="CHROMOSOME-PARTITIONING PROTEIN PARB-RELATED"/>
    <property type="match status" value="1"/>
</dbReference>
<gene>
    <name evidence="3" type="ORF">GCM10010995_06590</name>
</gene>
<dbReference type="InterPro" id="IPR037972">
    <property type="entry name" value="RepB_N"/>
</dbReference>
<dbReference type="GO" id="GO:0003677">
    <property type="term" value="F:DNA binding"/>
    <property type="evidence" value="ECO:0007669"/>
    <property type="project" value="InterPro"/>
</dbReference>
<reference evidence="3" key="1">
    <citation type="journal article" date="2014" name="Int. J. Syst. Evol. Microbiol.">
        <title>Complete genome sequence of Corynebacterium casei LMG S-19264T (=DSM 44701T), isolated from a smear-ripened cheese.</title>
        <authorList>
            <consortium name="US DOE Joint Genome Institute (JGI-PGF)"/>
            <person name="Walter F."/>
            <person name="Albersmeier A."/>
            <person name="Kalinowski J."/>
            <person name="Ruckert C."/>
        </authorList>
    </citation>
    <scope>NUCLEOTIDE SEQUENCE</scope>
    <source>
        <strain evidence="3">CGMCC 1.15758</strain>
    </source>
</reference>
<comment type="caution">
    <text evidence="3">The sequence shown here is derived from an EMBL/GenBank/DDBJ whole genome shotgun (WGS) entry which is preliminary data.</text>
</comment>
<dbReference type="SMART" id="SM00470">
    <property type="entry name" value="ParB"/>
    <property type="match status" value="1"/>
</dbReference>
<dbReference type="SUPFAM" id="SSF110849">
    <property type="entry name" value="ParB/Sulfiredoxin"/>
    <property type="match status" value="1"/>
</dbReference>
<proteinExistence type="inferred from homology"/>
<reference evidence="3" key="2">
    <citation type="submission" date="2020-09" db="EMBL/GenBank/DDBJ databases">
        <authorList>
            <person name="Sun Q."/>
            <person name="Zhou Y."/>
        </authorList>
    </citation>
    <scope>NUCLEOTIDE SEQUENCE</scope>
    <source>
        <strain evidence="3">CGMCC 1.15758</strain>
    </source>
</reference>
<dbReference type="InterPro" id="IPR004437">
    <property type="entry name" value="ParB/RepB/Spo0J"/>
</dbReference>
<evidence type="ECO:0000313" key="4">
    <source>
        <dbReference type="Proteomes" id="UP000636949"/>
    </source>
</evidence>
<dbReference type="AlphaFoldDB" id="A0A8J2Z368"/>
<evidence type="ECO:0000259" key="2">
    <source>
        <dbReference type="SMART" id="SM00470"/>
    </source>
</evidence>
<comment type="similarity">
    <text evidence="1">Belongs to the ParB family.</text>
</comment>